<evidence type="ECO:0000313" key="6">
    <source>
        <dbReference type="EMBL" id="KAJ7775351.1"/>
    </source>
</evidence>
<feature type="domain" description="MYND-type" evidence="5">
    <location>
        <begin position="54"/>
        <end position="108"/>
    </location>
</feature>
<dbReference type="EMBL" id="JARKIB010000010">
    <property type="protein sequence ID" value="KAJ7775351.1"/>
    <property type="molecule type" value="Genomic_DNA"/>
</dbReference>
<dbReference type="Proteomes" id="UP001215598">
    <property type="component" value="Unassembled WGS sequence"/>
</dbReference>
<organism evidence="6 7">
    <name type="scientific">Mycena metata</name>
    <dbReference type="NCBI Taxonomy" id="1033252"/>
    <lineage>
        <taxon>Eukaryota</taxon>
        <taxon>Fungi</taxon>
        <taxon>Dikarya</taxon>
        <taxon>Basidiomycota</taxon>
        <taxon>Agaricomycotina</taxon>
        <taxon>Agaricomycetes</taxon>
        <taxon>Agaricomycetidae</taxon>
        <taxon>Agaricales</taxon>
        <taxon>Marasmiineae</taxon>
        <taxon>Mycenaceae</taxon>
        <taxon>Mycena</taxon>
    </lineage>
</organism>
<accession>A0AAD7JZX3</accession>
<dbReference type="PROSITE" id="PS50865">
    <property type="entry name" value="ZF_MYND_2"/>
    <property type="match status" value="1"/>
</dbReference>
<evidence type="ECO:0000256" key="3">
    <source>
        <dbReference type="ARBA" id="ARBA00022833"/>
    </source>
</evidence>
<dbReference type="GO" id="GO:0008270">
    <property type="term" value="F:zinc ion binding"/>
    <property type="evidence" value="ECO:0007669"/>
    <property type="project" value="UniProtKB-KW"/>
</dbReference>
<proteinExistence type="predicted"/>
<evidence type="ECO:0000256" key="2">
    <source>
        <dbReference type="ARBA" id="ARBA00022771"/>
    </source>
</evidence>
<comment type="caution">
    <text evidence="6">The sequence shown here is derived from an EMBL/GenBank/DDBJ whole genome shotgun (WGS) entry which is preliminary data.</text>
</comment>
<dbReference type="InterPro" id="IPR002893">
    <property type="entry name" value="Znf_MYND"/>
</dbReference>
<protein>
    <recommendedName>
        <fullName evidence="5">MYND-type domain-containing protein</fullName>
    </recommendedName>
</protein>
<evidence type="ECO:0000256" key="4">
    <source>
        <dbReference type="PROSITE-ProRule" id="PRU00134"/>
    </source>
</evidence>
<evidence type="ECO:0000256" key="1">
    <source>
        <dbReference type="ARBA" id="ARBA00022723"/>
    </source>
</evidence>
<evidence type="ECO:0000313" key="7">
    <source>
        <dbReference type="Proteomes" id="UP001215598"/>
    </source>
</evidence>
<gene>
    <name evidence="6" type="ORF">B0H16DRAFT_1879782</name>
</gene>
<dbReference type="AlphaFoldDB" id="A0AAD7JZX3"/>
<keyword evidence="3" id="KW-0862">Zinc</keyword>
<dbReference type="Gene3D" id="6.10.140.2220">
    <property type="match status" value="1"/>
</dbReference>
<keyword evidence="1" id="KW-0479">Metal-binding</keyword>
<sequence>MLAKHAPQLNTEREWFSEMLLDKNYTVPEARVRPNTMAGATNDNYFQARYEMTMTACRRKCMHLNCPVDPDTPVTTMLCAQCGVVSYCSTSCHRAAWNAECCPHKDVCTILARMREKLDLGRPPRTHSAADKPAKQDTRAIDGEWRKWLMRTTATDCRVVLVSKGVTPRTCRAIWLYFLQLNRAKGLNPPFKMEVPMNLWKEESLDTMKTRYGTAYIEDFETAELEII</sequence>
<evidence type="ECO:0000259" key="5">
    <source>
        <dbReference type="PROSITE" id="PS50865"/>
    </source>
</evidence>
<keyword evidence="2 4" id="KW-0863">Zinc-finger</keyword>
<keyword evidence="7" id="KW-1185">Reference proteome</keyword>
<name>A0AAD7JZX3_9AGAR</name>
<dbReference type="SUPFAM" id="SSF144232">
    <property type="entry name" value="HIT/MYND zinc finger-like"/>
    <property type="match status" value="1"/>
</dbReference>
<reference evidence="6" key="1">
    <citation type="submission" date="2023-03" db="EMBL/GenBank/DDBJ databases">
        <title>Massive genome expansion in bonnet fungi (Mycena s.s.) driven by repeated elements and novel gene families across ecological guilds.</title>
        <authorList>
            <consortium name="Lawrence Berkeley National Laboratory"/>
            <person name="Harder C.B."/>
            <person name="Miyauchi S."/>
            <person name="Viragh M."/>
            <person name="Kuo A."/>
            <person name="Thoen E."/>
            <person name="Andreopoulos B."/>
            <person name="Lu D."/>
            <person name="Skrede I."/>
            <person name="Drula E."/>
            <person name="Henrissat B."/>
            <person name="Morin E."/>
            <person name="Kohler A."/>
            <person name="Barry K."/>
            <person name="LaButti K."/>
            <person name="Morin E."/>
            <person name="Salamov A."/>
            <person name="Lipzen A."/>
            <person name="Mereny Z."/>
            <person name="Hegedus B."/>
            <person name="Baldrian P."/>
            <person name="Stursova M."/>
            <person name="Weitz H."/>
            <person name="Taylor A."/>
            <person name="Grigoriev I.V."/>
            <person name="Nagy L.G."/>
            <person name="Martin F."/>
            <person name="Kauserud H."/>
        </authorList>
    </citation>
    <scope>NUCLEOTIDE SEQUENCE</scope>
    <source>
        <strain evidence="6">CBHHK182m</strain>
    </source>
</reference>